<dbReference type="Proteomes" id="UP000093080">
    <property type="component" value="Unassembled WGS sequence"/>
</dbReference>
<reference evidence="2 3" key="1">
    <citation type="submission" date="2016-06" db="EMBL/GenBank/DDBJ databases">
        <title>Respiratory ammonification of nitrate coupled to the oxidation of elemental sulfur in deep-sea autotrophic thermophilic bacteria.</title>
        <authorList>
            <person name="Slobodkina G.B."/>
            <person name="Mardanov A.V."/>
            <person name="Ravin N.V."/>
            <person name="Frolova A.A."/>
            <person name="Viryasiv M.B."/>
            <person name="Chernyh N.A."/>
            <person name="Bonch-Osmolovskaya E.A."/>
            <person name="Slobodkin A.I."/>
        </authorList>
    </citation>
    <scope>NUCLEOTIDE SEQUENCE [LARGE SCALE GENOMIC DNA]</scope>
    <source>
        <strain evidence="2 3">S69</strain>
    </source>
</reference>
<feature type="domain" description="Putative regulatory protein FmdB zinc ribbon" evidence="1">
    <location>
        <begin position="1"/>
        <end position="43"/>
    </location>
</feature>
<dbReference type="NCBIfam" id="TIGR02605">
    <property type="entry name" value="CxxC_CxxC_SSSS"/>
    <property type="match status" value="1"/>
</dbReference>
<dbReference type="STRING" id="1156395.DBT_0930"/>
<dbReference type="AlphaFoldDB" id="A0A1B9F6L8"/>
<gene>
    <name evidence="2" type="ORF">DBT_0930</name>
</gene>
<dbReference type="Gene3D" id="2.20.28.30">
    <property type="entry name" value="RNA polymerase ii, chain L"/>
    <property type="match status" value="1"/>
</dbReference>
<comment type="caution">
    <text evidence="2">The sequence shown here is derived from an EMBL/GenBank/DDBJ whole genome shotgun (WGS) entry which is preliminary data.</text>
</comment>
<name>A0A1B9F6L8_9BACT</name>
<keyword evidence="3" id="KW-1185">Reference proteome</keyword>
<proteinExistence type="predicted"/>
<evidence type="ECO:0000259" key="1">
    <source>
        <dbReference type="SMART" id="SM00834"/>
    </source>
</evidence>
<dbReference type="RefSeq" id="WP_067616850.1">
    <property type="nucleotide sequence ID" value="NZ_MAGO01000004.1"/>
</dbReference>
<dbReference type="EMBL" id="MAGO01000004">
    <property type="protein sequence ID" value="OCC15579.1"/>
    <property type="molecule type" value="Genomic_DNA"/>
</dbReference>
<dbReference type="OrthoDB" id="9813321at2"/>
<dbReference type="SMART" id="SM00834">
    <property type="entry name" value="CxxC_CXXC_SSSS"/>
    <property type="match status" value="1"/>
</dbReference>
<protein>
    <recommendedName>
        <fullName evidence="1">Putative regulatory protein FmdB zinc ribbon domain-containing protein</fullName>
    </recommendedName>
</protein>
<sequence length="70" mass="7599">MPIYEFVCNNCKKTFEKFVMSHRDIREISCPKCGSNEVQKLLSNFSCGCGSSSFGTLGAGCGNTSSTRFG</sequence>
<evidence type="ECO:0000313" key="3">
    <source>
        <dbReference type="Proteomes" id="UP000093080"/>
    </source>
</evidence>
<evidence type="ECO:0000313" key="2">
    <source>
        <dbReference type="EMBL" id="OCC15579.1"/>
    </source>
</evidence>
<dbReference type="Pfam" id="PF09723">
    <property type="entry name" value="Zn_ribbon_8"/>
    <property type="match status" value="1"/>
</dbReference>
<organism evidence="2 3">
    <name type="scientific">Dissulfuribacter thermophilus</name>
    <dbReference type="NCBI Taxonomy" id="1156395"/>
    <lineage>
        <taxon>Bacteria</taxon>
        <taxon>Pseudomonadati</taxon>
        <taxon>Thermodesulfobacteriota</taxon>
        <taxon>Dissulfuribacteria</taxon>
        <taxon>Dissulfuribacterales</taxon>
        <taxon>Dissulfuribacteraceae</taxon>
        <taxon>Dissulfuribacter</taxon>
    </lineage>
</organism>
<dbReference type="InterPro" id="IPR013429">
    <property type="entry name" value="Regulatory_FmdB_Zinc_ribbon"/>
</dbReference>
<accession>A0A1B9F6L8</accession>